<protein>
    <submittedName>
        <fullName evidence="1">Uncharacterized protein</fullName>
    </submittedName>
</protein>
<feature type="non-terminal residue" evidence="1">
    <location>
        <position position="41"/>
    </location>
</feature>
<accession>A0A0F9FA69</accession>
<dbReference type="AlphaFoldDB" id="A0A0F9FA69"/>
<comment type="caution">
    <text evidence="1">The sequence shown here is derived from an EMBL/GenBank/DDBJ whole genome shotgun (WGS) entry which is preliminary data.</text>
</comment>
<proteinExistence type="predicted"/>
<gene>
    <name evidence="1" type="ORF">LCGC14_2055640</name>
</gene>
<organism evidence="1">
    <name type="scientific">marine sediment metagenome</name>
    <dbReference type="NCBI Taxonomy" id="412755"/>
    <lineage>
        <taxon>unclassified sequences</taxon>
        <taxon>metagenomes</taxon>
        <taxon>ecological metagenomes</taxon>
    </lineage>
</organism>
<name>A0A0F9FA69_9ZZZZ</name>
<dbReference type="EMBL" id="LAZR01024373">
    <property type="protein sequence ID" value="KKL75356.1"/>
    <property type="molecule type" value="Genomic_DNA"/>
</dbReference>
<sequence>MRLDLLDELLRKGSWMIFTKWGPDEHPDFHLTQGMCDDFGC</sequence>
<evidence type="ECO:0000313" key="1">
    <source>
        <dbReference type="EMBL" id="KKL75356.1"/>
    </source>
</evidence>
<reference evidence="1" key="1">
    <citation type="journal article" date="2015" name="Nature">
        <title>Complex archaea that bridge the gap between prokaryotes and eukaryotes.</title>
        <authorList>
            <person name="Spang A."/>
            <person name="Saw J.H."/>
            <person name="Jorgensen S.L."/>
            <person name="Zaremba-Niedzwiedzka K."/>
            <person name="Martijn J."/>
            <person name="Lind A.E."/>
            <person name="van Eijk R."/>
            <person name="Schleper C."/>
            <person name="Guy L."/>
            <person name="Ettema T.J."/>
        </authorList>
    </citation>
    <scope>NUCLEOTIDE SEQUENCE</scope>
</reference>